<evidence type="ECO:0000256" key="1">
    <source>
        <dbReference type="ARBA" id="ARBA00022553"/>
    </source>
</evidence>
<feature type="domain" description="Response regulatory" evidence="2">
    <location>
        <begin position="2"/>
        <end position="118"/>
    </location>
</feature>
<name>A0A382E1I3_9ZZZZ</name>
<dbReference type="InterPro" id="IPR001789">
    <property type="entry name" value="Sig_transdc_resp-reg_receiver"/>
</dbReference>
<dbReference type="SUPFAM" id="SSF52172">
    <property type="entry name" value="CheY-like"/>
    <property type="match status" value="1"/>
</dbReference>
<dbReference type="Gene3D" id="3.40.50.2300">
    <property type="match status" value="1"/>
</dbReference>
<protein>
    <recommendedName>
        <fullName evidence="2">Response regulatory domain-containing protein</fullName>
    </recommendedName>
</protein>
<organism evidence="3">
    <name type="scientific">marine metagenome</name>
    <dbReference type="NCBI Taxonomy" id="408172"/>
    <lineage>
        <taxon>unclassified sequences</taxon>
        <taxon>metagenomes</taxon>
        <taxon>ecological metagenomes</taxon>
    </lineage>
</organism>
<evidence type="ECO:0000259" key="2">
    <source>
        <dbReference type="PROSITE" id="PS50110"/>
    </source>
</evidence>
<dbReference type="AlphaFoldDB" id="A0A382E1I3"/>
<keyword evidence="1" id="KW-0597">Phosphoprotein</keyword>
<dbReference type="PROSITE" id="PS50110">
    <property type="entry name" value="RESPONSE_REGULATORY"/>
    <property type="match status" value="1"/>
</dbReference>
<evidence type="ECO:0000313" key="3">
    <source>
        <dbReference type="EMBL" id="SVB44305.1"/>
    </source>
</evidence>
<dbReference type="EMBL" id="UINC01042113">
    <property type="protein sequence ID" value="SVB44305.1"/>
    <property type="molecule type" value="Genomic_DNA"/>
</dbReference>
<dbReference type="InterPro" id="IPR011006">
    <property type="entry name" value="CheY-like_superfamily"/>
</dbReference>
<gene>
    <name evidence="3" type="ORF">METZ01_LOCUS197159</name>
</gene>
<dbReference type="PANTHER" id="PTHR45339:SF3">
    <property type="entry name" value="HISTIDINE KINASE"/>
    <property type="match status" value="1"/>
</dbReference>
<accession>A0A382E1I3</accession>
<dbReference type="GO" id="GO:0000160">
    <property type="term" value="P:phosphorelay signal transduction system"/>
    <property type="evidence" value="ECO:0007669"/>
    <property type="project" value="InterPro"/>
</dbReference>
<dbReference type="PANTHER" id="PTHR45339">
    <property type="entry name" value="HYBRID SIGNAL TRANSDUCTION HISTIDINE KINASE J"/>
    <property type="match status" value="1"/>
</dbReference>
<dbReference type="Pfam" id="PF00072">
    <property type="entry name" value="Response_reg"/>
    <property type="match status" value="1"/>
</dbReference>
<sequence length="119" mass="13348">MNVLLIEDNELNRDMLKRRLERKEFIVSCAEDGQSGIDMAKNEMPDIILLDLSLPVIDGWNVARQLKADTNTKDIPIIALTAHAMKGDREKALDAGCDDYDTKPVNLEGLLDKMHKLTA</sequence>
<dbReference type="SMART" id="SM00448">
    <property type="entry name" value="REC"/>
    <property type="match status" value="1"/>
</dbReference>
<reference evidence="3" key="1">
    <citation type="submission" date="2018-05" db="EMBL/GenBank/DDBJ databases">
        <authorList>
            <person name="Lanie J.A."/>
            <person name="Ng W.-L."/>
            <person name="Kazmierczak K.M."/>
            <person name="Andrzejewski T.M."/>
            <person name="Davidsen T.M."/>
            <person name="Wayne K.J."/>
            <person name="Tettelin H."/>
            <person name="Glass J.I."/>
            <person name="Rusch D."/>
            <person name="Podicherti R."/>
            <person name="Tsui H.-C.T."/>
            <person name="Winkler M.E."/>
        </authorList>
    </citation>
    <scope>NUCLEOTIDE SEQUENCE</scope>
</reference>
<proteinExistence type="predicted"/>